<gene>
    <name evidence="2" type="ORF">PHPALM_36417</name>
</gene>
<reference evidence="2 3" key="1">
    <citation type="journal article" date="2017" name="Genome Biol. Evol.">
        <title>Phytophthora megakarya and P. palmivora, closely related causal agents of cacao black pod rot, underwent increases in genome sizes and gene numbers by different mechanisms.</title>
        <authorList>
            <person name="Ali S.S."/>
            <person name="Shao J."/>
            <person name="Lary D.J."/>
            <person name="Kronmiller B."/>
            <person name="Shen D."/>
            <person name="Strem M.D."/>
            <person name="Amoako-Attah I."/>
            <person name="Akrofi A.Y."/>
            <person name="Begoude B.A."/>
            <person name="Ten Hoopen G.M."/>
            <person name="Coulibaly K."/>
            <person name="Kebe B.I."/>
            <person name="Melnick R.L."/>
            <person name="Guiltinan M.J."/>
            <person name="Tyler B.M."/>
            <person name="Meinhardt L.W."/>
            <person name="Bailey B.A."/>
        </authorList>
    </citation>
    <scope>NUCLEOTIDE SEQUENCE [LARGE SCALE GENOMIC DNA]</scope>
    <source>
        <strain evidence="3">sbr112.9</strain>
    </source>
</reference>
<keyword evidence="3" id="KW-1185">Reference proteome</keyword>
<dbReference type="Gene3D" id="1.10.443.20">
    <property type="entry name" value="Centromere DNA-binding protein complex CBF3 subunit, domain 2"/>
    <property type="match status" value="1"/>
</dbReference>
<feature type="domain" description="Ndc10" evidence="1">
    <location>
        <begin position="104"/>
        <end position="384"/>
    </location>
</feature>
<name>A0A2P4X005_9STRA</name>
<dbReference type="SUPFAM" id="SSF56349">
    <property type="entry name" value="DNA breaking-rejoining enzymes"/>
    <property type="match status" value="1"/>
</dbReference>
<dbReference type="AlphaFoldDB" id="A0A2P4X005"/>
<dbReference type="InterPro" id="IPR038279">
    <property type="entry name" value="Ndc10_dom2_sf"/>
</dbReference>
<organism evidence="2 3">
    <name type="scientific">Phytophthora palmivora</name>
    <dbReference type="NCBI Taxonomy" id="4796"/>
    <lineage>
        <taxon>Eukaryota</taxon>
        <taxon>Sar</taxon>
        <taxon>Stramenopiles</taxon>
        <taxon>Oomycota</taxon>
        <taxon>Peronosporomycetes</taxon>
        <taxon>Peronosporales</taxon>
        <taxon>Peronosporaceae</taxon>
        <taxon>Phytophthora</taxon>
    </lineage>
</organism>
<dbReference type="InterPro" id="IPR031872">
    <property type="entry name" value="NDC10_II"/>
</dbReference>
<protein>
    <submittedName>
        <fullName evidence="2">Short-chain dehydrogenase</fullName>
    </submittedName>
</protein>
<dbReference type="OrthoDB" id="120763at2759"/>
<evidence type="ECO:0000259" key="1">
    <source>
        <dbReference type="Pfam" id="PF16787"/>
    </source>
</evidence>
<dbReference type="Proteomes" id="UP000237271">
    <property type="component" value="Unassembled WGS sequence"/>
</dbReference>
<dbReference type="InterPro" id="IPR011010">
    <property type="entry name" value="DNA_brk_join_enz"/>
</dbReference>
<evidence type="ECO:0000313" key="2">
    <source>
        <dbReference type="EMBL" id="POM58877.1"/>
    </source>
</evidence>
<sequence length="400" mass="45123">MDAHTRAAVTNAQEIISVVSDIVLEHAASRPSNMQAEFKQWCAAKNNDDGCLVYEGKLVTFLKTHIIPRGNKRQKDQNGKGRPLSIASVEAYAKAVIDLYKLQQTLKTNSHPHPRGKAYHDLFDTLKRKETERKRAQYVDRGLGTILDGYNVEDMKQLSDFWLIDNNGDALRDRADFFLGQALLARGETRRFIEFPDMLSLELPDEGPQGCTPLVIIMNRGKTNQHGQIEYGAALRCKMELICPLNAIELEPFPDMSCPENWYDIRLINGTNKTKDMPYNTQLNRIKRAFDACGIDLTVWTHANRGSGAKLAENCGASEEQIRRLGRWNAARMEGCYLTSLPKKAMRALAGSPTKGGSYWLHRACVVPRKKIQRLVFPEVEKAEVLIAANKKPRLLLVPF</sequence>
<dbReference type="EMBL" id="NCKW01020136">
    <property type="protein sequence ID" value="POM58877.1"/>
    <property type="molecule type" value="Genomic_DNA"/>
</dbReference>
<dbReference type="GO" id="GO:0003677">
    <property type="term" value="F:DNA binding"/>
    <property type="evidence" value="ECO:0007669"/>
    <property type="project" value="InterPro"/>
</dbReference>
<proteinExistence type="predicted"/>
<accession>A0A2P4X005</accession>
<comment type="caution">
    <text evidence="2">The sequence shown here is derived from an EMBL/GenBank/DDBJ whole genome shotgun (WGS) entry which is preliminary data.</text>
</comment>
<dbReference type="Pfam" id="PF16787">
    <property type="entry name" value="NDC10_II"/>
    <property type="match status" value="1"/>
</dbReference>
<evidence type="ECO:0000313" key="3">
    <source>
        <dbReference type="Proteomes" id="UP000237271"/>
    </source>
</evidence>